<proteinExistence type="predicted"/>
<dbReference type="AlphaFoldDB" id="A0A4P7NLJ2"/>
<dbReference type="Proteomes" id="UP000294847">
    <property type="component" value="Chromosome 5"/>
</dbReference>
<evidence type="ECO:0000313" key="2">
    <source>
        <dbReference type="Proteomes" id="UP000294847"/>
    </source>
</evidence>
<accession>A0A4P7NLJ2</accession>
<gene>
    <name evidence="1" type="ORF">PoMZ_11944</name>
</gene>
<dbReference type="EMBL" id="CP034208">
    <property type="protein sequence ID" value="QBZ63051.1"/>
    <property type="molecule type" value="Genomic_DNA"/>
</dbReference>
<organism evidence="1 2">
    <name type="scientific">Pyricularia oryzae</name>
    <name type="common">Rice blast fungus</name>
    <name type="synonym">Magnaporthe oryzae</name>
    <dbReference type="NCBI Taxonomy" id="318829"/>
    <lineage>
        <taxon>Eukaryota</taxon>
        <taxon>Fungi</taxon>
        <taxon>Dikarya</taxon>
        <taxon>Ascomycota</taxon>
        <taxon>Pezizomycotina</taxon>
        <taxon>Sordariomycetes</taxon>
        <taxon>Sordariomycetidae</taxon>
        <taxon>Magnaporthales</taxon>
        <taxon>Pyriculariaceae</taxon>
        <taxon>Pyricularia</taxon>
    </lineage>
</organism>
<sequence>MSLQQAFDYMHVHDQKDKGLWYDFGPEPEAKISEKDFRKQFRHMDFDSVLQYVAFPRIELGKDADEGENETDELHRGRQDMISLFKWLREEGVKQIVRVKVDDMEMPCHSDEAIEEALADFDVEAALD</sequence>
<protein>
    <submittedName>
        <fullName evidence="1">Uncharacterized protein</fullName>
    </submittedName>
</protein>
<reference evidence="1 2" key="1">
    <citation type="journal article" date="2019" name="Mol. Biol. Evol.">
        <title>Blast fungal genomes show frequent chromosomal changes, gene gains and losses, and effector gene turnover.</title>
        <authorList>
            <person name="Gomez Luciano L.B."/>
            <person name="Jason Tsai I."/>
            <person name="Chuma I."/>
            <person name="Tosa Y."/>
            <person name="Chen Y.H."/>
            <person name="Li J.Y."/>
            <person name="Li M.Y."/>
            <person name="Jade Lu M.Y."/>
            <person name="Nakayashiki H."/>
            <person name="Li W.H."/>
        </authorList>
    </citation>
    <scope>NUCLEOTIDE SEQUENCE [LARGE SCALE GENOMIC DNA]</scope>
    <source>
        <strain evidence="1">MZ5-1-6</strain>
    </source>
</reference>
<evidence type="ECO:0000313" key="1">
    <source>
        <dbReference type="EMBL" id="QBZ63051.1"/>
    </source>
</evidence>
<name>A0A4P7NLJ2_PYROR</name>